<organism evidence="1 2">
    <name type="scientific">Falsiroseomonas tokyonensis</name>
    <dbReference type="NCBI Taxonomy" id="430521"/>
    <lineage>
        <taxon>Bacteria</taxon>
        <taxon>Pseudomonadati</taxon>
        <taxon>Pseudomonadota</taxon>
        <taxon>Alphaproteobacteria</taxon>
        <taxon>Acetobacterales</taxon>
        <taxon>Roseomonadaceae</taxon>
        <taxon>Falsiroseomonas</taxon>
    </lineage>
</organism>
<proteinExistence type="predicted"/>
<accession>A0ABV7C2I3</accession>
<evidence type="ECO:0008006" key="3">
    <source>
        <dbReference type="Google" id="ProtNLM"/>
    </source>
</evidence>
<keyword evidence="2" id="KW-1185">Reference proteome</keyword>
<gene>
    <name evidence="1" type="ORF">ACFOD3_23795</name>
</gene>
<comment type="caution">
    <text evidence="1">The sequence shown here is derived from an EMBL/GenBank/DDBJ whole genome shotgun (WGS) entry which is preliminary data.</text>
</comment>
<sequence length="78" mass="8964">MGEIVIKKWRCDRCHAIHDNKPHVVETVEVSAHEYLEWAVGELMVWKEMCQTCNWTVRRELRAMLASAKAAQAGEPDA</sequence>
<protein>
    <recommendedName>
        <fullName evidence="3">HNH endonuclease</fullName>
    </recommendedName>
</protein>
<dbReference type="Proteomes" id="UP001595420">
    <property type="component" value="Unassembled WGS sequence"/>
</dbReference>
<dbReference type="RefSeq" id="WP_216839230.1">
    <property type="nucleotide sequence ID" value="NZ_JAFNJS010000008.1"/>
</dbReference>
<dbReference type="EMBL" id="JBHRSB010000008">
    <property type="protein sequence ID" value="MFC3002943.1"/>
    <property type="molecule type" value="Genomic_DNA"/>
</dbReference>
<evidence type="ECO:0000313" key="1">
    <source>
        <dbReference type="EMBL" id="MFC3002943.1"/>
    </source>
</evidence>
<reference evidence="2" key="1">
    <citation type="journal article" date="2019" name="Int. J. Syst. Evol. Microbiol.">
        <title>The Global Catalogue of Microorganisms (GCM) 10K type strain sequencing project: providing services to taxonomists for standard genome sequencing and annotation.</title>
        <authorList>
            <consortium name="The Broad Institute Genomics Platform"/>
            <consortium name="The Broad Institute Genome Sequencing Center for Infectious Disease"/>
            <person name="Wu L."/>
            <person name="Ma J."/>
        </authorList>
    </citation>
    <scope>NUCLEOTIDE SEQUENCE [LARGE SCALE GENOMIC DNA]</scope>
    <source>
        <strain evidence="2">CGMCC 1.16855</strain>
    </source>
</reference>
<name>A0ABV7C2I3_9PROT</name>
<evidence type="ECO:0000313" key="2">
    <source>
        <dbReference type="Proteomes" id="UP001595420"/>
    </source>
</evidence>